<name>A0A5B6WTK7_9ROSI</name>
<feature type="region of interest" description="Disordered" evidence="1">
    <location>
        <begin position="24"/>
        <end position="82"/>
    </location>
</feature>
<dbReference type="AlphaFoldDB" id="A0A5B6WTK7"/>
<proteinExistence type="predicted"/>
<feature type="compositionally biased region" description="Pro residues" evidence="1">
    <location>
        <begin position="29"/>
        <end position="39"/>
    </location>
</feature>
<feature type="compositionally biased region" description="Low complexity" evidence="1">
    <location>
        <begin position="40"/>
        <end position="49"/>
    </location>
</feature>
<sequence>MGQGEEAPEAFLHMMSNWYTEYIRANPNAQPPPPPPIPQPASVAPQVVEVVRREKPPVDKIRKQGAEEFRTSKDDDPERAKF</sequence>
<evidence type="ECO:0000313" key="2">
    <source>
        <dbReference type="EMBL" id="KAA3484172.1"/>
    </source>
</evidence>
<feature type="compositionally biased region" description="Basic and acidic residues" evidence="1">
    <location>
        <begin position="50"/>
        <end position="82"/>
    </location>
</feature>
<reference evidence="3" key="1">
    <citation type="journal article" date="2019" name="Plant Biotechnol. J.">
        <title>Genome sequencing of the Australian wild diploid species Gossypium australe highlights disease resistance and delayed gland morphogenesis.</title>
        <authorList>
            <person name="Cai Y."/>
            <person name="Cai X."/>
            <person name="Wang Q."/>
            <person name="Wang P."/>
            <person name="Zhang Y."/>
            <person name="Cai C."/>
            <person name="Xu Y."/>
            <person name="Wang K."/>
            <person name="Zhou Z."/>
            <person name="Wang C."/>
            <person name="Geng S."/>
            <person name="Li B."/>
            <person name="Dong Q."/>
            <person name="Hou Y."/>
            <person name="Wang H."/>
            <person name="Ai P."/>
            <person name="Liu Z."/>
            <person name="Yi F."/>
            <person name="Sun M."/>
            <person name="An G."/>
            <person name="Cheng J."/>
            <person name="Zhang Y."/>
            <person name="Shi Q."/>
            <person name="Xie Y."/>
            <person name="Shi X."/>
            <person name="Chang Y."/>
            <person name="Huang F."/>
            <person name="Chen Y."/>
            <person name="Hong S."/>
            <person name="Mi L."/>
            <person name="Sun Q."/>
            <person name="Zhang L."/>
            <person name="Zhou B."/>
            <person name="Peng R."/>
            <person name="Zhang X."/>
            <person name="Liu F."/>
        </authorList>
    </citation>
    <scope>NUCLEOTIDE SEQUENCE [LARGE SCALE GENOMIC DNA]</scope>
    <source>
        <strain evidence="3">cv. PA1801</strain>
    </source>
</reference>
<evidence type="ECO:0000256" key="1">
    <source>
        <dbReference type="SAM" id="MobiDB-lite"/>
    </source>
</evidence>
<organism evidence="2 3">
    <name type="scientific">Gossypium australe</name>
    <dbReference type="NCBI Taxonomy" id="47621"/>
    <lineage>
        <taxon>Eukaryota</taxon>
        <taxon>Viridiplantae</taxon>
        <taxon>Streptophyta</taxon>
        <taxon>Embryophyta</taxon>
        <taxon>Tracheophyta</taxon>
        <taxon>Spermatophyta</taxon>
        <taxon>Magnoliopsida</taxon>
        <taxon>eudicotyledons</taxon>
        <taxon>Gunneridae</taxon>
        <taxon>Pentapetalae</taxon>
        <taxon>rosids</taxon>
        <taxon>malvids</taxon>
        <taxon>Malvales</taxon>
        <taxon>Malvaceae</taxon>
        <taxon>Malvoideae</taxon>
        <taxon>Gossypium</taxon>
    </lineage>
</organism>
<protein>
    <submittedName>
        <fullName evidence="2">Protein MCM10</fullName>
    </submittedName>
</protein>
<accession>A0A5B6WTK7</accession>
<gene>
    <name evidence="2" type="ORF">EPI10_006273</name>
</gene>
<dbReference type="EMBL" id="SMMG02000002">
    <property type="protein sequence ID" value="KAA3484172.1"/>
    <property type="molecule type" value="Genomic_DNA"/>
</dbReference>
<dbReference type="Proteomes" id="UP000325315">
    <property type="component" value="Unassembled WGS sequence"/>
</dbReference>
<keyword evidence="3" id="KW-1185">Reference proteome</keyword>
<evidence type="ECO:0000313" key="3">
    <source>
        <dbReference type="Proteomes" id="UP000325315"/>
    </source>
</evidence>
<comment type="caution">
    <text evidence="2">The sequence shown here is derived from an EMBL/GenBank/DDBJ whole genome shotgun (WGS) entry which is preliminary data.</text>
</comment>